<evidence type="ECO:0008006" key="6">
    <source>
        <dbReference type="Google" id="ProtNLM"/>
    </source>
</evidence>
<accession>A0A8H7UJF4</accession>
<dbReference type="PANTHER" id="PTHR13844">
    <property type="entry name" value="SWI/SNF-RELATED MATRIX-ASSOCIATED ACTIN-DEPENDENT REGULATOR OF CHROMATIN SUBFAMILY D"/>
    <property type="match status" value="1"/>
</dbReference>
<dbReference type="CDD" id="cd10567">
    <property type="entry name" value="SWIB-MDM2_like"/>
    <property type="match status" value="1"/>
</dbReference>
<keyword evidence="5" id="KW-1185">Reference proteome</keyword>
<dbReference type="SUPFAM" id="SSF47592">
    <property type="entry name" value="SWIB/MDM2 domain"/>
    <property type="match status" value="1"/>
</dbReference>
<dbReference type="InterPro" id="IPR003121">
    <property type="entry name" value="SWIB_MDM2_domain"/>
</dbReference>
<dbReference type="Pfam" id="PF08766">
    <property type="entry name" value="DEK_C"/>
    <property type="match status" value="1"/>
</dbReference>
<evidence type="ECO:0000256" key="1">
    <source>
        <dbReference type="SAM" id="MobiDB-lite"/>
    </source>
</evidence>
<proteinExistence type="predicted"/>
<dbReference type="SMART" id="SM00151">
    <property type="entry name" value="SWIB"/>
    <property type="match status" value="1"/>
</dbReference>
<dbReference type="OrthoDB" id="10251073at2759"/>
<dbReference type="PROSITE" id="PS51998">
    <property type="entry name" value="DEK_C"/>
    <property type="match status" value="1"/>
</dbReference>
<dbReference type="InterPro" id="IPR014876">
    <property type="entry name" value="DEK_C"/>
</dbReference>
<gene>
    <name evidence="4" type="ORF">INT43_008776</name>
</gene>
<evidence type="ECO:0000313" key="5">
    <source>
        <dbReference type="Proteomes" id="UP000654370"/>
    </source>
</evidence>
<feature type="compositionally biased region" description="Basic and acidic residues" evidence="1">
    <location>
        <begin position="57"/>
        <end position="71"/>
    </location>
</feature>
<sequence>MKTVSAKSVRKKLENINNCSYSDQKKQIDALIMEVYQSLQSDDESSEDEPLARPKSSSKDSKSQKASKSAEYDAYVVKPSESKRKASSKDKEKKAKPAKKRKTKTPSETSRGAPNNGFMKPLKINHAIKVLTRSTEEELPRPEIVKRIWAYIKEKDLQDPSDKREILCDDVMKSVFKIDRVHMFTMNKLLNEELKAIADDDRS</sequence>
<feature type="region of interest" description="Disordered" evidence="1">
    <location>
        <begin position="38"/>
        <end position="119"/>
    </location>
</feature>
<dbReference type="InterPro" id="IPR019835">
    <property type="entry name" value="SWIB_domain"/>
</dbReference>
<dbReference type="Pfam" id="PF02201">
    <property type="entry name" value="SWIB"/>
    <property type="match status" value="1"/>
</dbReference>
<dbReference type="Gene3D" id="1.10.245.10">
    <property type="entry name" value="SWIB/MDM2 domain"/>
    <property type="match status" value="1"/>
</dbReference>
<feature type="compositionally biased region" description="Basic and acidic residues" evidence="1">
    <location>
        <begin position="80"/>
        <end position="95"/>
    </location>
</feature>
<organism evidence="4 5">
    <name type="scientific">Mortierella isabellina</name>
    <name type="common">Filamentous fungus</name>
    <name type="synonym">Umbelopsis isabellina</name>
    <dbReference type="NCBI Taxonomy" id="91625"/>
    <lineage>
        <taxon>Eukaryota</taxon>
        <taxon>Fungi</taxon>
        <taxon>Fungi incertae sedis</taxon>
        <taxon>Mucoromycota</taxon>
        <taxon>Mucoromycotina</taxon>
        <taxon>Umbelopsidomycetes</taxon>
        <taxon>Umbelopsidales</taxon>
        <taxon>Umbelopsidaceae</taxon>
        <taxon>Umbelopsis</taxon>
    </lineage>
</organism>
<evidence type="ECO:0000259" key="2">
    <source>
        <dbReference type="PROSITE" id="PS51925"/>
    </source>
</evidence>
<evidence type="ECO:0000313" key="4">
    <source>
        <dbReference type="EMBL" id="KAG2181194.1"/>
    </source>
</evidence>
<dbReference type="InterPro" id="IPR036885">
    <property type="entry name" value="SWIB_MDM2_dom_sf"/>
</dbReference>
<comment type="caution">
    <text evidence="4">The sequence shown here is derived from an EMBL/GenBank/DDBJ whole genome shotgun (WGS) entry which is preliminary data.</text>
</comment>
<reference evidence="4" key="1">
    <citation type="submission" date="2020-12" db="EMBL/GenBank/DDBJ databases">
        <title>Metabolic potential, ecology and presence of endohyphal bacteria is reflected in genomic diversity of Mucoromycotina.</title>
        <authorList>
            <person name="Muszewska A."/>
            <person name="Okrasinska A."/>
            <person name="Steczkiewicz K."/>
            <person name="Drgas O."/>
            <person name="Orlowska M."/>
            <person name="Perlinska-Lenart U."/>
            <person name="Aleksandrzak-Piekarczyk T."/>
            <person name="Szatraj K."/>
            <person name="Zielenkiewicz U."/>
            <person name="Pilsyk S."/>
            <person name="Malc E."/>
            <person name="Mieczkowski P."/>
            <person name="Kruszewska J.S."/>
            <person name="Biernat P."/>
            <person name="Pawlowska J."/>
        </authorList>
    </citation>
    <scope>NUCLEOTIDE SEQUENCE</scope>
    <source>
        <strain evidence="4">WA0000067209</strain>
    </source>
</reference>
<protein>
    <recommendedName>
        <fullName evidence="6">DM2 domain-containing protein</fullName>
    </recommendedName>
</protein>
<dbReference type="AlphaFoldDB" id="A0A8H7UJF4"/>
<dbReference type="EMBL" id="JAEPQZ010000005">
    <property type="protein sequence ID" value="KAG2181194.1"/>
    <property type="molecule type" value="Genomic_DNA"/>
</dbReference>
<evidence type="ECO:0000259" key="3">
    <source>
        <dbReference type="PROSITE" id="PS51998"/>
    </source>
</evidence>
<dbReference type="Proteomes" id="UP000654370">
    <property type="component" value="Unassembled WGS sequence"/>
</dbReference>
<name>A0A8H7UJF4_MORIS</name>
<feature type="domain" description="DEK-C" evidence="3">
    <location>
        <begin position="1"/>
        <end position="37"/>
    </location>
</feature>
<feature type="domain" description="DM2" evidence="2">
    <location>
        <begin position="117"/>
        <end position="196"/>
    </location>
</feature>
<dbReference type="PROSITE" id="PS51925">
    <property type="entry name" value="SWIB_MDM2"/>
    <property type="match status" value="1"/>
</dbReference>